<evidence type="ECO:0000256" key="1">
    <source>
        <dbReference type="SAM" id="MobiDB-lite"/>
    </source>
</evidence>
<protein>
    <submittedName>
        <fullName evidence="2">Uncharacterized protein</fullName>
    </submittedName>
</protein>
<dbReference type="Proteomes" id="UP000266861">
    <property type="component" value="Unassembled WGS sequence"/>
</dbReference>
<feature type="region of interest" description="Disordered" evidence="1">
    <location>
        <begin position="153"/>
        <end position="178"/>
    </location>
</feature>
<organism evidence="2 3">
    <name type="scientific">Diversispora epigaea</name>
    <dbReference type="NCBI Taxonomy" id="1348612"/>
    <lineage>
        <taxon>Eukaryota</taxon>
        <taxon>Fungi</taxon>
        <taxon>Fungi incertae sedis</taxon>
        <taxon>Mucoromycota</taxon>
        <taxon>Glomeromycotina</taxon>
        <taxon>Glomeromycetes</taxon>
        <taxon>Diversisporales</taxon>
        <taxon>Diversisporaceae</taxon>
        <taxon>Diversispora</taxon>
    </lineage>
</organism>
<dbReference type="EMBL" id="PQFF01000577">
    <property type="protein sequence ID" value="RHZ44377.1"/>
    <property type="molecule type" value="Genomic_DNA"/>
</dbReference>
<comment type="caution">
    <text evidence="2">The sequence shown here is derived from an EMBL/GenBank/DDBJ whole genome shotgun (WGS) entry which is preliminary data.</text>
</comment>
<gene>
    <name evidence="2" type="ORF">Glove_735g1</name>
</gene>
<evidence type="ECO:0000313" key="2">
    <source>
        <dbReference type="EMBL" id="RHZ44377.1"/>
    </source>
</evidence>
<reference evidence="2 3" key="1">
    <citation type="submission" date="2018-08" db="EMBL/GenBank/DDBJ databases">
        <title>Genome and evolution of the arbuscular mycorrhizal fungus Diversispora epigaea (formerly Glomus versiforme) and its bacterial endosymbionts.</title>
        <authorList>
            <person name="Sun X."/>
            <person name="Fei Z."/>
            <person name="Harrison M."/>
        </authorList>
    </citation>
    <scope>NUCLEOTIDE SEQUENCE [LARGE SCALE GENOMIC DNA]</scope>
    <source>
        <strain evidence="2 3">IT104</strain>
    </source>
</reference>
<proteinExistence type="predicted"/>
<keyword evidence="3" id="KW-1185">Reference proteome</keyword>
<accession>A0A397G0X8</accession>
<dbReference type="AlphaFoldDB" id="A0A397G0X8"/>
<name>A0A397G0X8_9GLOM</name>
<evidence type="ECO:0000313" key="3">
    <source>
        <dbReference type="Proteomes" id="UP000266861"/>
    </source>
</evidence>
<sequence>MNFRILDAFELSRNLLQNNCFKCKWTGDYIISLIQGILKLDGICFISWREILVLATQHYHNNEKDINIEKVTRSHLADLLYMFNDLKLKFLYSDKDESQLYIIEIQTYMTEVSVYLIEKRELERRIKSSMEYQINSLIQKFDIIFDNNDGFKTPPSHVSDNKKIQETSSKQPKKKEKK</sequence>